<evidence type="ECO:0008006" key="4">
    <source>
        <dbReference type="Google" id="ProtNLM"/>
    </source>
</evidence>
<gene>
    <name evidence="2" type="ORF">ALO_11524</name>
</gene>
<feature type="transmembrane region" description="Helical" evidence="1">
    <location>
        <begin position="114"/>
        <end position="136"/>
    </location>
</feature>
<dbReference type="eggNOG" id="ENOG5032KDP">
    <property type="taxonomic scope" value="Bacteria"/>
</dbReference>
<feature type="transmembrane region" description="Helical" evidence="1">
    <location>
        <begin position="12"/>
        <end position="35"/>
    </location>
</feature>
<proteinExistence type="predicted"/>
<dbReference type="RefSeq" id="WP_004095700.1">
    <property type="nucleotide sequence ID" value="NZ_AFGF01000098.1"/>
</dbReference>
<evidence type="ECO:0000313" key="3">
    <source>
        <dbReference type="Proteomes" id="UP000003240"/>
    </source>
</evidence>
<dbReference type="InterPro" id="IPR021354">
    <property type="entry name" value="DUF2975"/>
</dbReference>
<dbReference type="Pfam" id="PF11188">
    <property type="entry name" value="DUF2975"/>
    <property type="match status" value="1"/>
</dbReference>
<keyword evidence="1" id="KW-1133">Transmembrane helix</keyword>
<feature type="transmembrane region" description="Helical" evidence="1">
    <location>
        <begin position="90"/>
        <end position="108"/>
    </location>
</feature>
<sequence>MQIVSEKGVSGAVKYLLDIVLAVGAASVAGLPFALKRGFENTIWTSGENYWFLLVFLFGTGLLGLGMVFELRQIFLRINEHNPFQRPNVISLKRIAVLALLISAAYIIKIFFYISFLTIIVAVAFLVFGLAGLVFSELFRQAVDVKEEYDLTI</sequence>
<keyword evidence="1" id="KW-0812">Transmembrane</keyword>
<dbReference type="AlphaFoldDB" id="F7NJP7"/>
<keyword evidence="3" id="KW-1185">Reference proteome</keyword>
<comment type="caution">
    <text evidence="2">The sequence shown here is derived from an EMBL/GenBank/DDBJ whole genome shotgun (WGS) entry which is preliminary data.</text>
</comment>
<name>F7NJP7_9FIRM</name>
<evidence type="ECO:0000313" key="2">
    <source>
        <dbReference type="EMBL" id="EGO63703.1"/>
    </source>
</evidence>
<reference evidence="2 3" key="1">
    <citation type="journal article" date="2011" name="EMBO J.">
        <title>Structural diversity of bacterial flagellar motors.</title>
        <authorList>
            <person name="Chen S."/>
            <person name="Beeby M."/>
            <person name="Murphy G.E."/>
            <person name="Leadbetter J.R."/>
            <person name="Hendrixson D.R."/>
            <person name="Briegel A."/>
            <person name="Li Z."/>
            <person name="Shi J."/>
            <person name="Tocheva E.I."/>
            <person name="Muller A."/>
            <person name="Dobro M.J."/>
            <person name="Jensen G.J."/>
        </authorList>
    </citation>
    <scope>NUCLEOTIDE SEQUENCE [LARGE SCALE GENOMIC DNA]</scope>
    <source>
        <strain evidence="2 3">DSM 6540</strain>
    </source>
</reference>
<evidence type="ECO:0000256" key="1">
    <source>
        <dbReference type="SAM" id="Phobius"/>
    </source>
</evidence>
<dbReference type="Proteomes" id="UP000003240">
    <property type="component" value="Unassembled WGS sequence"/>
</dbReference>
<accession>F7NJP7</accession>
<feature type="transmembrane region" description="Helical" evidence="1">
    <location>
        <begin position="50"/>
        <end position="69"/>
    </location>
</feature>
<keyword evidence="1" id="KW-0472">Membrane</keyword>
<dbReference type="EMBL" id="AFGF01000098">
    <property type="protein sequence ID" value="EGO63703.1"/>
    <property type="molecule type" value="Genomic_DNA"/>
</dbReference>
<dbReference type="STRING" id="1009370.ALO_11524"/>
<protein>
    <recommendedName>
        <fullName evidence="4">DUF2975 domain-containing protein</fullName>
    </recommendedName>
</protein>
<organism evidence="2 3">
    <name type="scientific">Acetonema longum DSM 6540</name>
    <dbReference type="NCBI Taxonomy" id="1009370"/>
    <lineage>
        <taxon>Bacteria</taxon>
        <taxon>Bacillati</taxon>
        <taxon>Bacillota</taxon>
        <taxon>Negativicutes</taxon>
        <taxon>Acetonemataceae</taxon>
        <taxon>Acetonema</taxon>
    </lineage>
</organism>